<dbReference type="EMBL" id="CALNXJ010000011">
    <property type="protein sequence ID" value="CAH3108138.1"/>
    <property type="molecule type" value="Genomic_DNA"/>
</dbReference>
<sequence length="421" mass="47133">MKYANEELLLDSSDVEYTFNTEESEGYRLINVKNLSTAVSKVYVCEKGTLTLEEDKSARAGLMSQFSLQCSSCEESSSLPTSSGVTQRGKSYDINCRVVYHAIESGSGYEGLATFCGIMNMPCLSKPAYYKQVDNILEALEDEAKEDMRKAGERLGQQILEENPEKDLDDTLDAVVSFDGTWAKRGFTSLTGVVFVISVDTGEVLDYHVLSKACQKCALKKAKGVNEEEFEEWLLEHECDINFAGSSPAMECEGAVVLWERSVERHNLRYRWMVSDGDSKAFNSVENVYGEIKVKKLDCVGHVQKRMDKHLLNLKARTKGKLADGKPIGGIGRLSDTRIKKFQKDYGPANRQNTIRKSNPARREVEVAVYTMKKNIIAILHHNVESNDLAKQHRFCPPGESSWCKWKQDEATGTSTYSSGN</sequence>
<name>A0AAU9W8J6_9CNID</name>
<dbReference type="Proteomes" id="UP001159428">
    <property type="component" value="Unassembled WGS sequence"/>
</dbReference>
<dbReference type="AlphaFoldDB" id="A0AAU9W8J6"/>
<organism evidence="2 3">
    <name type="scientific">Pocillopora meandrina</name>
    <dbReference type="NCBI Taxonomy" id="46732"/>
    <lineage>
        <taxon>Eukaryota</taxon>
        <taxon>Metazoa</taxon>
        <taxon>Cnidaria</taxon>
        <taxon>Anthozoa</taxon>
        <taxon>Hexacorallia</taxon>
        <taxon>Scleractinia</taxon>
        <taxon>Astrocoeniina</taxon>
        <taxon>Pocilloporidae</taxon>
        <taxon>Pocillopora</taxon>
    </lineage>
</organism>
<evidence type="ECO:0000259" key="1">
    <source>
        <dbReference type="Pfam" id="PF20700"/>
    </source>
</evidence>
<comment type="caution">
    <text evidence="2">The sequence shown here is derived from an EMBL/GenBank/DDBJ whole genome shotgun (WGS) entry which is preliminary data.</text>
</comment>
<protein>
    <recommendedName>
        <fullName evidence="1">Mutator-like transposase domain-containing protein</fullName>
    </recommendedName>
</protein>
<dbReference type="InterPro" id="IPR049012">
    <property type="entry name" value="Mutator_transp_dom"/>
</dbReference>
<feature type="domain" description="Mutator-like transposase" evidence="1">
    <location>
        <begin position="26"/>
        <end position="404"/>
    </location>
</feature>
<keyword evidence="3" id="KW-1185">Reference proteome</keyword>
<evidence type="ECO:0000313" key="3">
    <source>
        <dbReference type="Proteomes" id="UP001159428"/>
    </source>
</evidence>
<proteinExistence type="predicted"/>
<accession>A0AAU9W8J6</accession>
<gene>
    <name evidence="2" type="ORF">PMEA_00003149</name>
</gene>
<evidence type="ECO:0000313" key="2">
    <source>
        <dbReference type="EMBL" id="CAH3108138.1"/>
    </source>
</evidence>
<reference evidence="2 3" key="1">
    <citation type="submission" date="2022-05" db="EMBL/GenBank/DDBJ databases">
        <authorList>
            <consortium name="Genoscope - CEA"/>
            <person name="William W."/>
        </authorList>
    </citation>
    <scope>NUCLEOTIDE SEQUENCE [LARGE SCALE GENOMIC DNA]</scope>
</reference>
<dbReference type="Pfam" id="PF20700">
    <property type="entry name" value="Mutator"/>
    <property type="match status" value="1"/>
</dbReference>
<dbReference type="PANTHER" id="PTHR33309">
    <property type="entry name" value="KERATIN, ULTRA HIGH-SULFUR MATRIX PROTEIN-LIKE"/>
    <property type="match status" value="1"/>
</dbReference>
<dbReference type="PANTHER" id="PTHR33309:SF3">
    <property type="entry name" value="CCHC-TYPE DOMAIN-CONTAINING PROTEIN"/>
    <property type="match status" value="1"/>
</dbReference>